<evidence type="ECO:0000256" key="3">
    <source>
        <dbReference type="ARBA" id="ARBA00022475"/>
    </source>
</evidence>
<reference evidence="11" key="1">
    <citation type="submission" date="2023-05" db="EMBL/GenBank/DDBJ databases">
        <title>Nepenthes gracilis genome sequencing.</title>
        <authorList>
            <person name="Fukushima K."/>
        </authorList>
    </citation>
    <scope>NUCLEOTIDE SEQUENCE</scope>
    <source>
        <strain evidence="11">SING2019-196</strain>
    </source>
</reference>
<evidence type="ECO:0000313" key="12">
    <source>
        <dbReference type="Proteomes" id="UP001279734"/>
    </source>
</evidence>
<protein>
    <submittedName>
        <fullName evidence="11">Uncharacterized protein</fullName>
    </submittedName>
</protein>
<dbReference type="AlphaFoldDB" id="A0AAD3XTU2"/>
<keyword evidence="3" id="KW-1003">Cell membrane</keyword>
<keyword evidence="12" id="KW-1185">Reference proteome</keyword>
<evidence type="ECO:0000256" key="1">
    <source>
        <dbReference type="ARBA" id="ARBA00002598"/>
    </source>
</evidence>
<dbReference type="InterPro" id="IPR003691">
    <property type="entry name" value="FluC"/>
</dbReference>
<dbReference type="PANTHER" id="PTHR28259">
    <property type="entry name" value="FLUORIDE EXPORT PROTEIN 1-RELATED"/>
    <property type="match status" value="1"/>
</dbReference>
<dbReference type="Proteomes" id="UP001279734">
    <property type="component" value="Unassembled WGS sequence"/>
</dbReference>
<comment type="catalytic activity">
    <reaction evidence="8">
        <text>fluoride(in) = fluoride(out)</text>
        <dbReference type="Rhea" id="RHEA:76159"/>
        <dbReference type="ChEBI" id="CHEBI:17051"/>
    </reaction>
    <physiologicalReaction direction="left-to-right" evidence="8">
        <dbReference type="Rhea" id="RHEA:76160"/>
    </physiologicalReaction>
</comment>
<comment type="caution">
    <text evidence="11">The sequence shown here is derived from an EMBL/GenBank/DDBJ whole genome shotgun (WGS) entry which is preliminary data.</text>
</comment>
<feature type="signal peptide" evidence="10">
    <location>
        <begin position="1"/>
        <end position="22"/>
    </location>
</feature>
<comment type="function">
    <text evidence="1">Fluoride channel required for the rapid expulsion of cytoplasmic fluoride.</text>
</comment>
<evidence type="ECO:0000256" key="8">
    <source>
        <dbReference type="ARBA" id="ARBA00035585"/>
    </source>
</evidence>
<evidence type="ECO:0000256" key="5">
    <source>
        <dbReference type="ARBA" id="ARBA00022989"/>
    </source>
</evidence>
<keyword evidence="10" id="KW-0732">Signal</keyword>
<evidence type="ECO:0000256" key="7">
    <source>
        <dbReference type="ARBA" id="ARBA00035120"/>
    </source>
</evidence>
<accession>A0AAD3XTU2</accession>
<evidence type="ECO:0000256" key="10">
    <source>
        <dbReference type="SAM" id="SignalP"/>
    </source>
</evidence>
<evidence type="ECO:0000256" key="2">
    <source>
        <dbReference type="ARBA" id="ARBA00004651"/>
    </source>
</evidence>
<evidence type="ECO:0000256" key="9">
    <source>
        <dbReference type="SAM" id="Phobius"/>
    </source>
</evidence>
<proteinExistence type="inferred from homology"/>
<sequence length="357" mass="40143">MPIHFCWMALLPVMRRLQPLQGTQLRIQLRILQAHLKASPLSSQQIALMLVTLGIDGARSSLQGTSWGYTLKLLAMWESEVNGANGTLVTRSVLEPWYEKTEGKQAVELAEESLLKTILLQQISTLARNTPMEPIFRLSAKSNTSILYLDLPSNMVGSCLMGWFGVVCKGDIFRRSGQLAIGLTTGYLGSPSSFNGWNQAMLNMSNKGHWVFTALGFLLSMLLCAHSLIVGVHTAKEFRLLLRRLDNNGIRCYRSEWKIGNYKCHLILVPALTVSLVWLLPRSGILEKKEFKSSNSEAKLWLGCLVAPPGVWISMHNGSTRHSYERREYEDLQHGCGWHSARVLGLFEYGVNLHYRI</sequence>
<organism evidence="11 12">
    <name type="scientific">Nepenthes gracilis</name>
    <name type="common">Slender pitcher plant</name>
    <dbReference type="NCBI Taxonomy" id="150966"/>
    <lineage>
        <taxon>Eukaryota</taxon>
        <taxon>Viridiplantae</taxon>
        <taxon>Streptophyta</taxon>
        <taxon>Embryophyta</taxon>
        <taxon>Tracheophyta</taxon>
        <taxon>Spermatophyta</taxon>
        <taxon>Magnoliopsida</taxon>
        <taxon>eudicotyledons</taxon>
        <taxon>Gunneridae</taxon>
        <taxon>Pentapetalae</taxon>
        <taxon>Caryophyllales</taxon>
        <taxon>Nepenthaceae</taxon>
        <taxon>Nepenthes</taxon>
    </lineage>
</organism>
<feature type="chain" id="PRO_5042015290" evidence="10">
    <location>
        <begin position="23"/>
        <end position="357"/>
    </location>
</feature>
<comment type="subcellular location">
    <subcellularLocation>
        <location evidence="2">Cell membrane</location>
        <topology evidence="2">Multi-pass membrane protein</topology>
    </subcellularLocation>
</comment>
<evidence type="ECO:0000256" key="6">
    <source>
        <dbReference type="ARBA" id="ARBA00023136"/>
    </source>
</evidence>
<gene>
    <name evidence="11" type="ORF">Nepgr_017906</name>
</gene>
<dbReference type="GO" id="GO:1903425">
    <property type="term" value="F:fluoride transmembrane transporter activity"/>
    <property type="evidence" value="ECO:0007669"/>
    <property type="project" value="TreeGrafter"/>
</dbReference>
<evidence type="ECO:0000256" key="4">
    <source>
        <dbReference type="ARBA" id="ARBA00022692"/>
    </source>
</evidence>
<dbReference type="GO" id="GO:0005886">
    <property type="term" value="C:plasma membrane"/>
    <property type="evidence" value="ECO:0007669"/>
    <property type="project" value="UniProtKB-SubCell"/>
</dbReference>
<feature type="transmembrane region" description="Helical" evidence="9">
    <location>
        <begin position="264"/>
        <end position="280"/>
    </location>
</feature>
<keyword evidence="5 9" id="KW-1133">Transmembrane helix</keyword>
<name>A0AAD3XTU2_NEPGR</name>
<dbReference type="PANTHER" id="PTHR28259:SF1">
    <property type="entry name" value="FLUORIDE EXPORT PROTEIN 1-RELATED"/>
    <property type="match status" value="1"/>
</dbReference>
<evidence type="ECO:0000313" key="11">
    <source>
        <dbReference type="EMBL" id="GMH16065.1"/>
    </source>
</evidence>
<keyword evidence="4 9" id="KW-0812">Transmembrane</keyword>
<comment type="similarity">
    <text evidence="7">Belongs to the fluoride channel Fluc/FEX (TC 1.A.43) family.</text>
</comment>
<keyword evidence="6 9" id="KW-0472">Membrane</keyword>
<feature type="transmembrane region" description="Helical" evidence="9">
    <location>
        <begin position="210"/>
        <end position="235"/>
    </location>
</feature>
<dbReference type="EMBL" id="BSYO01000016">
    <property type="protein sequence ID" value="GMH16065.1"/>
    <property type="molecule type" value="Genomic_DNA"/>
</dbReference>